<evidence type="ECO:0000256" key="1">
    <source>
        <dbReference type="ARBA" id="ARBA00022737"/>
    </source>
</evidence>
<evidence type="ECO:0000313" key="4">
    <source>
        <dbReference type="Proteomes" id="UP001625389"/>
    </source>
</evidence>
<name>A0ABW8UCN9_9LACO</name>
<dbReference type="SMART" id="SM00698">
    <property type="entry name" value="MORN"/>
    <property type="match status" value="2"/>
</dbReference>
<dbReference type="Gene3D" id="2.20.110.10">
    <property type="entry name" value="Histone H3 K4-specific methyltransferase SET7/9 N-terminal domain"/>
    <property type="match status" value="1"/>
</dbReference>
<evidence type="ECO:0000313" key="3">
    <source>
        <dbReference type="EMBL" id="MFL2029612.1"/>
    </source>
</evidence>
<evidence type="ECO:0008006" key="5">
    <source>
        <dbReference type="Google" id="ProtNLM"/>
    </source>
</evidence>
<keyword evidence="2" id="KW-0472">Membrane</keyword>
<dbReference type="EMBL" id="JBGQPK010000032">
    <property type="protein sequence ID" value="MFL2029612.1"/>
    <property type="molecule type" value="Genomic_DNA"/>
</dbReference>
<feature type="transmembrane region" description="Helical" evidence="2">
    <location>
        <begin position="20"/>
        <end position="38"/>
    </location>
</feature>
<dbReference type="InterPro" id="IPR003409">
    <property type="entry name" value="MORN"/>
</dbReference>
<dbReference type="PANTHER" id="PTHR43215:SF14">
    <property type="entry name" value="RADIAL SPOKE HEAD 1 HOMOLOG"/>
    <property type="match status" value="1"/>
</dbReference>
<reference evidence="3 4" key="1">
    <citation type="submission" date="2024-08" db="EMBL/GenBank/DDBJ databases">
        <authorList>
            <person name="Arias E."/>
        </authorList>
    </citation>
    <scope>NUCLEOTIDE SEQUENCE [LARGE SCALE GENOMIC DNA]</scope>
    <source>
        <strain evidence="3 4">FAM 25317</strain>
    </source>
</reference>
<evidence type="ECO:0000256" key="2">
    <source>
        <dbReference type="SAM" id="Phobius"/>
    </source>
</evidence>
<dbReference type="SUPFAM" id="SSF82185">
    <property type="entry name" value="Histone H3 K4-specific methyltransferase SET7/9 N-terminal domain"/>
    <property type="match status" value="1"/>
</dbReference>
<gene>
    <name evidence="3" type="ORF">ACEN34_08280</name>
</gene>
<sequence>MGPRQKTRTRQSPVRTVAEIISVIVILALAVISFIPPFHGEAKTELDHGALTYQGQMAENKFAGQGKLKLRDQDYYVGQFKAGRFDGHGQFISHAGWSFQGDFKRGTPSGNGELKLQGKTLYKGLVKDGKLVDAD</sequence>
<dbReference type="Proteomes" id="UP001625389">
    <property type="component" value="Unassembled WGS sequence"/>
</dbReference>
<keyword evidence="2" id="KW-1133">Transmembrane helix</keyword>
<accession>A0ABW8UCN9</accession>
<dbReference type="RefSeq" id="WP_407137483.1">
    <property type="nucleotide sequence ID" value="NZ_JBGQPK010000032.1"/>
</dbReference>
<protein>
    <recommendedName>
        <fullName evidence="5">MORN repeat-containing protein</fullName>
    </recommendedName>
</protein>
<keyword evidence="2" id="KW-0812">Transmembrane</keyword>
<keyword evidence="4" id="KW-1185">Reference proteome</keyword>
<comment type="caution">
    <text evidence="3">The sequence shown here is derived from an EMBL/GenBank/DDBJ whole genome shotgun (WGS) entry which is preliminary data.</text>
</comment>
<dbReference type="PANTHER" id="PTHR43215">
    <property type="entry name" value="RADIAL SPOKE HEAD 1 HOMOLOG"/>
    <property type="match status" value="1"/>
</dbReference>
<proteinExistence type="predicted"/>
<dbReference type="Pfam" id="PF02493">
    <property type="entry name" value="MORN"/>
    <property type="match status" value="3"/>
</dbReference>
<organism evidence="3 4">
    <name type="scientific">Loigolactobacillus zhaoyuanensis</name>
    <dbReference type="NCBI Taxonomy" id="2486017"/>
    <lineage>
        <taxon>Bacteria</taxon>
        <taxon>Bacillati</taxon>
        <taxon>Bacillota</taxon>
        <taxon>Bacilli</taxon>
        <taxon>Lactobacillales</taxon>
        <taxon>Lactobacillaceae</taxon>
        <taxon>Loigolactobacillus</taxon>
    </lineage>
</organism>
<keyword evidence="1" id="KW-0677">Repeat</keyword>